<dbReference type="PANTHER" id="PTHR43818:SF11">
    <property type="entry name" value="BCDNA.GH03377"/>
    <property type="match status" value="1"/>
</dbReference>
<dbReference type="PANTHER" id="PTHR43818">
    <property type="entry name" value="BCDNA.GH03377"/>
    <property type="match status" value="1"/>
</dbReference>
<keyword evidence="5" id="KW-1185">Reference proteome</keyword>
<dbReference type="Gene3D" id="3.30.360.10">
    <property type="entry name" value="Dihydrodipicolinate Reductase, domain 2"/>
    <property type="match status" value="1"/>
</dbReference>
<evidence type="ECO:0000259" key="2">
    <source>
        <dbReference type="Pfam" id="PF01408"/>
    </source>
</evidence>
<dbReference type="RefSeq" id="WP_338253960.1">
    <property type="nucleotide sequence ID" value="NZ_BSRI01000002.1"/>
</dbReference>
<evidence type="ECO:0000259" key="3">
    <source>
        <dbReference type="Pfam" id="PF22725"/>
    </source>
</evidence>
<protein>
    <submittedName>
        <fullName evidence="4">Dehydrogenase</fullName>
    </submittedName>
</protein>
<dbReference type="InterPro" id="IPR000683">
    <property type="entry name" value="Gfo/Idh/MocA-like_OxRdtase_N"/>
</dbReference>
<accession>A0ABQ6FW20</accession>
<dbReference type="InterPro" id="IPR036291">
    <property type="entry name" value="NAD(P)-bd_dom_sf"/>
</dbReference>
<organism evidence="4 5">
    <name type="scientific">Dictyobacter halimunensis</name>
    <dbReference type="NCBI Taxonomy" id="3026934"/>
    <lineage>
        <taxon>Bacteria</taxon>
        <taxon>Bacillati</taxon>
        <taxon>Chloroflexota</taxon>
        <taxon>Ktedonobacteria</taxon>
        <taxon>Ktedonobacterales</taxon>
        <taxon>Dictyobacteraceae</taxon>
        <taxon>Dictyobacter</taxon>
    </lineage>
</organism>
<feature type="domain" description="GFO/IDH/MocA-like oxidoreductase" evidence="3">
    <location>
        <begin position="130"/>
        <end position="255"/>
    </location>
</feature>
<feature type="domain" description="Gfo/Idh/MocA-like oxidoreductase N-terminal" evidence="2">
    <location>
        <begin position="15"/>
        <end position="119"/>
    </location>
</feature>
<proteinExistence type="predicted"/>
<dbReference type="Proteomes" id="UP001344906">
    <property type="component" value="Unassembled WGS sequence"/>
</dbReference>
<evidence type="ECO:0000256" key="1">
    <source>
        <dbReference type="ARBA" id="ARBA00023002"/>
    </source>
</evidence>
<evidence type="ECO:0000313" key="4">
    <source>
        <dbReference type="EMBL" id="GLV57909.1"/>
    </source>
</evidence>
<sequence length="340" mass="37468">MIRVAMLSFWHVHARDYTRQALEHPETQIVAAWDEEPARGRAKAEELGVRFYDDLNELLSQTDIDAVIVDTPTNIHHDIMIAAAKAGKHIFTEKVIATTLRECNEIIAAIEQAGVKLTVSLPRLNAGYTQAVREIMRQKQLGEATLVRVRLSHNGAVPTTDNPNGWLPAHFFNAEQCGGGAMIDLGCHPMYLTRLFLGLPESVSATYGYVTGREVEDNALVTLRYPNGAIGVVEAGFVNRFSPFTIEAHGTEGSLFYGTPEAQLIMRSTQPGTPGSDRWHTISQLPAELPSAFQQWVGHIQQGTTATENVQTAIELTMLMEAANISARSNQPVRLDSLQR</sequence>
<name>A0ABQ6FW20_9CHLR</name>
<dbReference type="SUPFAM" id="SSF55347">
    <property type="entry name" value="Glyceraldehyde-3-phosphate dehydrogenase-like, C-terminal domain"/>
    <property type="match status" value="1"/>
</dbReference>
<reference evidence="4 5" key="1">
    <citation type="submission" date="2023-02" db="EMBL/GenBank/DDBJ databases">
        <title>Dictyobacter halimunensis sp. nov., a new member of the class Ktedonobacteria from forest soil in a geothermal area.</title>
        <authorList>
            <person name="Rachmania M.K."/>
            <person name="Ningsih F."/>
            <person name="Sakai Y."/>
            <person name="Yabe S."/>
            <person name="Yokota A."/>
            <person name="Sjamsuridzal W."/>
        </authorList>
    </citation>
    <scope>NUCLEOTIDE SEQUENCE [LARGE SCALE GENOMIC DNA]</scope>
    <source>
        <strain evidence="4 5">S3.2.2.5</strain>
    </source>
</reference>
<evidence type="ECO:0000313" key="5">
    <source>
        <dbReference type="Proteomes" id="UP001344906"/>
    </source>
</evidence>
<keyword evidence="1" id="KW-0560">Oxidoreductase</keyword>
<dbReference type="InterPro" id="IPR055170">
    <property type="entry name" value="GFO_IDH_MocA-like_dom"/>
</dbReference>
<dbReference type="SUPFAM" id="SSF51735">
    <property type="entry name" value="NAD(P)-binding Rossmann-fold domains"/>
    <property type="match status" value="1"/>
</dbReference>
<comment type="caution">
    <text evidence="4">The sequence shown here is derived from an EMBL/GenBank/DDBJ whole genome shotgun (WGS) entry which is preliminary data.</text>
</comment>
<gene>
    <name evidence="4" type="ORF">KDH_47440</name>
</gene>
<dbReference type="Pfam" id="PF01408">
    <property type="entry name" value="GFO_IDH_MocA"/>
    <property type="match status" value="1"/>
</dbReference>
<dbReference type="Pfam" id="PF22725">
    <property type="entry name" value="GFO_IDH_MocA_C3"/>
    <property type="match status" value="1"/>
</dbReference>
<dbReference type="InterPro" id="IPR050463">
    <property type="entry name" value="Gfo/Idh/MocA_oxidrdct_glycsds"/>
</dbReference>
<dbReference type="Gene3D" id="3.40.50.720">
    <property type="entry name" value="NAD(P)-binding Rossmann-like Domain"/>
    <property type="match status" value="1"/>
</dbReference>
<dbReference type="EMBL" id="BSRI01000002">
    <property type="protein sequence ID" value="GLV57909.1"/>
    <property type="molecule type" value="Genomic_DNA"/>
</dbReference>